<dbReference type="Proteomes" id="UP001201980">
    <property type="component" value="Unassembled WGS sequence"/>
</dbReference>
<feature type="region of interest" description="Disordered" evidence="1">
    <location>
        <begin position="195"/>
        <end position="259"/>
    </location>
</feature>
<dbReference type="InterPro" id="IPR053029">
    <property type="entry name" value="RNA_pol_I-specific_init_factor"/>
</dbReference>
<feature type="compositionally biased region" description="Gly residues" evidence="1">
    <location>
        <begin position="396"/>
        <end position="407"/>
    </location>
</feature>
<dbReference type="GO" id="GO:0017025">
    <property type="term" value="F:TBP-class protein binding"/>
    <property type="evidence" value="ECO:0007669"/>
    <property type="project" value="TreeGrafter"/>
</dbReference>
<evidence type="ECO:0000256" key="1">
    <source>
        <dbReference type="SAM" id="MobiDB-lite"/>
    </source>
</evidence>
<accession>A0AAD5WVL8</accession>
<dbReference type="AlphaFoldDB" id="A0AAD5WVL8"/>
<feature type="compositionally biased region" description="Polar residues" evidence="1">
    <location>
        <begin position="239"/>
        <end position="249"/>
    </location>
</feature>
<feature type="compositionally biased region" description="Polar residues" evidence="1">
    <location>
        <begin position="210"/>
        <end position="219"/>
    </location>
</feature>
<feature type="compositionally biased region" description="Acidic residues" evidence="1">
    <location>
        <begin position="408"/>
        <end position="423"/>
    </location>
</feature>
<dbReference type="GO" id="GO:0042790">
    <property type="term" value="P:nucleolar large rRNA transcription by RNA polymerase I"/>
    <property type="evidence" value="ECO:0007669"/>
    <property type="project" value="TreeGrafter"/>
</dbReference>
<feature type="region of interest" description="Disordered" evidence="1">
    <location>
        <begin position="607"/>
        <end position="626"/>
    </location>
</feature>
<feature type="region of interest" description="Disordered" evidence="1">
    <location>
        <begin position="48"/>
        <end position="128"/>
    </location>
</feature>
<organism evidence="2 3">
    <name type="scientific">Zalerion maritima</name>
    <dbReference type="NCBI Taxonomy" id="339359"/>
    <lineage>
        <taxon>Eukaryota</taxon>
        <taxon>Fungi</taxon>
        <taxon>Dikarya</taxon>
        <taxon>Ascomycota</taxon>
        <taxon>Pezizomycotina</taxon>
        <taxon>Sordariomycetes</taxon>
        <taxon>Lulworthiomycetidae</taxon>
        <taxon>Lulworthiales</taxon>
        <taxon>Lulworthiaceae</taxon>
        <taxon>Zalerion</taxon>
    </lineage>
</organism>
<keyword evidence="3" id="KW-1185">Reference proteome</keyword>
<evidence type="ECO:0000313" key="3">
    <source>
        <dbReference type="Proteomes" id="UP001201980"/>
    </source>
</evidence>
<evidence type="ECO:0000313" key="2">
    <source>
        <dbReference type="EMBL" id="KAJ2907347.1"/>
    </source>
</evidence>
<reference evidence="2" key="1">
    <citation type="submission" date="2022-07" db="EMBL/GenBank/DDBJ databases">
        <title>Draft genome sequence of Zalerion maritima ATCC 34329, a (micro)plastics degrading marine fungus.</title>
        <authorList>
            <person name="Paco A."/>
            <person name="Goncalves M.F.M."/>
            <person name="Rocha-Santos T.A.P."/>
            <person name="Alves A."/>
        </authorList>
    </citation>
    <scope>NUCLEOTIDE SEQUENCE</scope>
    <source>
        <strain evidence="2">ATCC 34329</strain>
    </source>
</reference>
<feature type="region of interest" description="Disordered" evidence="1">
    <location>
        <begin position="342"/>
        <end position="361"/>
    </location>
</feature>
<gene>
    <name evidence="2" type="ORF">MKZ38_003204</name>
</gene>
<feature type="region of interest" description="Disordered" evidence="1">
    <location>
        <begin position="374"/>
        <end position="476"/>
    </location>
</feature>
<sequence length="626" mass="71314">MPASRKRSYENFMADSNPHSYSHETLKQIRIAGFDPTTEFSELGVQLFPHRGLKPSPSNRVGVDTLEEDENTNAQNRENFDGDDAPRFFSTGAEDGNGDVGDRDAPKGHGRRQTKEKKAREKSDRTLGPQMRVLRAIINRSLREGKIERAKQTWAALLRTTRIGGKPPDLRDGGLWYLGAEVLMRDGEDTIDIQPRQAQSQAQIQTQSRETQAQIQIQIQNEPTNPSSSSPQPQKHNQDLNPFSQTHVSHFNPPPRWGRPENIMKVKSYYDTLSRKHPYTYGDSWRANALDFEESKFACEIYNAQIEHRIASWRIKEELGPKILRLTLAERARILRAKAKKEREREEREEAQKVETERAMEKVKKRMQLEEMQMGMKSERPDPIEEEDVEVEDDGVGLGFGGGGGGGGDDDDDDVYGDEWDNDPDFRAYQEQYGHPGDDDPVEYNYGNDDYKTEPPSAQQHPVLAPDSPQDINAGYDPTAYYQAQDRLNATAIDMSRDISERMDHIMVAHPFSAYLPVMKLRGMLALWTADLFVPSKMLPLSGLNTLEGRMERLVIDADIEGRGQGFQMERERALSKAREMFAKIEDMGGCVELMYREYAQQDREAREHDVRFNDGPGSLHGEYMA</sequence>
<dbReference type="GO" id="GO:0070860">
    <property type="term" value="C:RNA polymerase I core factor complex"/>
    <property type="evidence" value="ECO:0007669"/>
    <property type="project" value="TreeGrafter"/>
</dbReference>
<feature type="compositionally biased region" description="Low complexity" evidence="1">
    <location>
        <begin position="195"/>
        <end position="209"/>
    </location>
</feature>
<feature type="compositionally biased region" description="Low complexity" evidence="1">
    <location>
        <begin position="220"/>
        <end position="235"/>
    </location>
</feature>
<comment type="caution">
    <text evidence="2">The sequence shown here is derived from an EMBL/GenBank/DDBJ whole genome shotgun (WGS) entry which is preliminary data.</text>
</comment>
<feature type="region of interest" description="Disordered" evidence="1">
    <location>
        <begin position="1"/>
        <end position="22"/>
    </location>
</feature>
<dbReference type="PANTHER" id="PTHR28244">
    <property type="entry name" value="RNA POLYMERASE I-SPECIFIC TRANSCRIPTION INITIATION FACTOR RRN11"/>
    <property type="match status" value="1"/>
</dbReference>
<name>A0AAD5WVL8_9PEZI</name>
<feature type="compositionally biased region" description="Acidic residues" evidence="1">
    <location>
        <begin position="384"/>
        <end position="395"/>
    </location>
</feature>
<dbReference type="EMBL" id="JAKWBI020000001">
    <property type="protein sequence ID" value="KAJ2907347.1"/>
    <property type="molecule type" value="Genomic_DNA"/>
</dbReference>
<dbReference type="PANTHER" id="PTHR28244:SF1">
    <property type="entry name" value="RNA POLYMERASE I-SPECIFIC TRANSCRIPTION INITIATION FACTOR RRN11"/>
    <property type="match status" value="1"/>
</dbReference>
<dbReference type="GO" id="GO:0001164">
    <property type="term" value="F:RNA polymerase I core promoter sequence-specific DNA binding"/>
    <property type="evidence" value="ECO:0007669"/>
    <property type="project" value="TreeGrafter"/>
</dbReference>
<protein>
    <submittedName>
        <fullName evidence="2">Uncharacterized protein</fullName>
    </submittedName>
</protein>
<feature type="compositionally biased region" description="Basic and acidic residues" evidence="1">
    <location>
        <begin position="116"/>
        <end position="125"/>
    </location>
</feature>
<proteinExistence type="predicted"/>